<gene>
    <name evidence="2" type="ORF">K4A83_11130</name>
</gene>
<feature type="transmembrane region" description="Helical" evidence="1">
    <location>
        <begin position="55"/>
        <end position="74"/>
    </location>
</feature>
<dbReference type="Proteomes" id="UP001526426">
    <property type="component" value="Unassembled WGS sequence"/>
</dbReference>
<accession>A0ABT3L5Q3</accession>
<sequence length="116" mass="13056">MPKHEKRAMPEKYMDLWQSAIAAFQLYWPNIFMASLAFIIALLRGIYTGAKWKRSCLEGSIIFFFAIAFGPAAATAGIPVEYATAGMAVVAFLGIDFSRDRLTRAVDRFLNKWQAK</sequence>
<organism evidence="2 3">
    <name type="scientific">Spirulina subsalsa FACHB-351</name>
    <dbReference type="NCBI Taxonomy" id="234711"/>
    <lineage>
        <taxon>Bacteria</taxon>
        <taxon>Bacillati</taxon>
        <taxon>Cyanobacteriota</taxon>
        <taxon>Cyanophyceae</taxon>
        <taxon>Spirulinales</taxon>
        <taxon>Spirulinaceae</taxon>
        <taxon>Spirulina</taxon>
    </lineage>
</organism>
<evidence type="ECO:0000313" key="3">
    <source>
        <dbReference type="Proteomes" id="UP001526426"/>
    </source>
</evidence>
<evidence type="ECO:0000256" key="1">
    <source>
        <dbReference type="SAM" id="Phobius"/>
    </source>
</evidence>
<feature type="transmembrane region" description="Helical" evidence="1">
    <location>
        <begin position="80"/>
        <end position="98"/>
    </location>
</feature>
<keyword evidence="1" id="KW-0472">Membrane</keyword>
<protein>
    <submittedName>
        <fullName evidence="2">Phage holin, lambda family</fullName>
    </submittedName>
</protein>
<reference evidence="2 3" key="1">
    <citation type="submission" date="2021-08" db="EMBL/GenBank/DDBJ databases">
        <title>Draft genome sequence of Spirulina subsalsa with high tolerance to salinity and hype-accumulation of phycocyanin.</title>
        <authorList>
            <person name="Pei H."/>
            <person name="Jiang L."/>
        </authorList>
    </citation>
    <scope>NUCLEOTIDE SEQUENCE [LARGE SCALE GENOMIC DNA]</scope>
    <source>
        <strain evidence="2 3">FACHB-351</strain>
    </source>
</reference>
<dbReference type="EMBL" id="JAIHOM010000047">
    <property type="protein sequence ID" value="MCW6036810.1"/>
    <property type="molecule type" value="Genomic_DNA"/>
</dbReference>
<keyword evidence="3" id="KW-1185">Reference proteome</keyword>
<dbReference type="InterPro" id="IPR006481">
    <property type="entry name" value="Phage_lambda_GpS_holin"/>
</dbReference>
<dbReference type="NCBIfam" id="TIGR01594">
    <property type="entry name" value="holin_lambda"/>
    <property type="match status" value="1"/>
</dbReference>
<proteinExistence type="predicted"/>
<evidence type="ECO:0000313" key="2">
    <source>
        <dbReference type="EMBL" id="MCW6036810.1"/>
    </source>
</evidence>
<keyword evidence="1" id="KW-1133">Transmembrane helix</keyword>
<dbReference type="Pfam" id="PF05106">
    <property type="entry name" value="Phage_holin_3_1"/>
    <property type="match status" value="1"/>
</dbReference>
<comment type="caution">
    <text evidence="2">The sequence shown here is derived from an EMBL/GenBank/DDBJ whole genome shotgun (WGS) entry which is preliminary data.</text>
</comment>
<keyword evidence="1" id="KW-0812">Transmembrane</keyword>
<feature type="transmembrane region" description="Helical" evidence="1">
    <location>
        <begin position="20"/>
        <end position="43"/>
    </location>
</feature>
<name>A0ABT3L5Q3_9CYAN</name>
<dbReference type="RefSeq" id="WP_265264623.1">
    <property type="nucleotide sequence ID" value="NZ_JAIHOM010000047.1"/>
</dbReference>